<protein>
    <submittedName>
        <fullName evidence="1">Uncharacterized protein</fullName>
    </submittedName>
</protein>
<name>A0ABQ8WAN5_PENCH</name>
<gene>
    <name evidence="1" type="ORF">N7505_008695</name>
</gene>
<reference evidence="1 2" key="1">
    <citation type="journal article" date="2023" name="IMA Fungus">
        <title>Comparative genomic study of the Penicillium genus elucidates a diverse pangenome and 15 lateral gene transfer events.</title>
        <authorList>
            <person name="Petersen C."/>
            <person name="Sorensen T."/>
            <person name="Nielsen M.R."/>
            <person name="Sondergaard T.E."/>
            <person name="Sorensen J.L."/>
            <person name="Fitzpatrick D.A."/>
            <person name="Frisvad J.C."/>
            <person name="Nielsen K.L."/>
        </authorList>
    </citation>
    <scope>NUCLEOTIDE SEQUENCE [LARGE SCALE GENOMIC DNA]</scope>
    <source>
        <strain evidence="1 2">IBT 3361</strain>
    </source>
</reference>
<sequence>MVMVFPEVFTMVYSHEEVMNRLSIFNAWFIGRYMNESQTTIIALHIDNVQPRCRNQYPSNNNPIVPGIRPTFLAAILGAPELAVQSVKSIISLLTGEKEKLPVIVSLLGPQGNDTKLIQWPLDALRASRRSTMVKTGKAAF</sequence>
<proteinExistence type="predicted"/>
<organism evidence="1 2">
    <name type="scientific">Penicillium chrysogenum</name>
    <name type="common">Penicillium notatum</name>
    <dbReference type="NCBI Taxonomy" id="5076"/>
    <lineage>
        <taxon>Eukaryota</taxon>
        <taxon>Fungi</taxon>
        <taxon>Dikarya</taxon>
        <taxon>Ascomycota</taxon>
        <taxon>Pezizomycotina</taxon>
        <taxon>Eurotiomycetes</taxon>
        <taxon>Eurotiomycetidae</taxon>
        <taxon>Eurotiales</taxon>
        <taxon>Aspergillaceae</taxon>
        <taxon>Penicillium</taxon>
        <taxon>Penicillium chrysogenum species complex</taxon>
    </lineage>
</organism>
<dbReference type="Proteomes" id="UP001220256">
    <property type="component" value="Unassembled WGS sequence"/>
</dbReference>
<evidence type="ECO:0000313" key="2">
    <source>
        <dbReference type="Proteomes" id="UP001220256"/>
    </source>
</evidence>
<evidence type="ECO:0000313" key="1">
    <source>
        <dbReference type="EMBL" id="KAJ5261828.1"/>
    </source>
</evidence>
<comment type="caution">
    <text evidence="1">The sequence shown here is derived from an EMBL/GenBank/DDBJ whole genome shotgun (WGS) entry which is preliminary data.</text>
</comment>
<dbReference type="EMBL" id="JAPVEB010000006">
    <property type="protein sequence ID" value="KAJ5261828.1"/>
    <property type="molecule type" value="Genomic_DNA"/>
</dbReference>
<accession>A0ABQ8WAN5</accession>
<keyword evidence="2" id="KW-1185">Reference proteome</keyword>